<evidence type="ECO:0000313" key="1">
    <source>
        <dbReference type="EMBL" id="KHG21342.1"/>
    </source>
</evidence>
<proteinExistence type="predicted"/>
<dbReference type="Proteomes" id="UP000032142">
    <property type="component" value="Unassembled WGS sequence"/>
</dbReference>
<reference evidence="2" key="1">
    <citation type="submission" date="2014-09" db="EMBL/GenBank/DDBJ databases">
        <authorList>
            <person name="Mudge J."/>
            <person name="Ramaraj T."/>
            <person name="Lindquist I.E."/>
            <person name="Bharti A.K."/>
            <person name="Sundararajan A."/>
            <person name="Cameron C.T."/>
            <person name="Woodward J.E."/>
            <person name="May G.D."/>
            <person name="Brubaker C."/>
            <person name="Broadhvest J."/>
            <person name="Wilkins T.A."/>
        </authorList>
    </citation>
    <scope>NUCLEOTIDE SEQUENCE</scope>
    <source>
        <strain evidence="2">cv. AKA8401</strain>
    </source>
</reference>
<accession>A0A0B0P8Y6</accession>
<keyword evidence="2" id="KW-1185">Reference proteome</keyword>
<sequence>MLSILLQGQVSMCHHQDQVILQSTTC</sequence>
<protein>
    <submittedName>
        <fullName evidence="1">Uncharacterized protein</fullName>
    </submittedName>
</protein>
<dbReference type="AlphaFoldDB" id="A0A0B0P8Y6"/>
<gene>
    <name evidence="1" type="ORF">F383_03826</name>
</gene>
<dbReference type="EMBL" id="KN418242">
    <property type="protein sequence ID" value="KHG21342.1"/>
    <property type="molecule type" value="Genomic_DNA"/>
</dbReference>
<evidence type="ECO:0000313" key="2">
    <source>
        <dbReference type="Proteomes" id="UP000032142"/>
    </source>
</evidence>
<name>A0A0B0P8Y6_GOSAR</name>
<organism evidence="1 2">
    <name type="scientific">Gossypium arboreum</name>
    <name type="common">Tree cotton</name>
    <name type="synonym">Gossypium nanking</name>
    <dbReference type="NCBI Taxonomy" id="29729"/>
    <lineage>
        <taxon>Eukaryota</taxon>
        <taxon>Viridiplantae</taxon>
        <taxon>Streptophyta</taxon>
        <taxon>Embryophyta</taxon>
        <taxon>Tracheophyta</taxon>
        <taxon>Spermatophyta</taxon>
        <taxon>Magnoliopsida</taxon>
        <taxon>eudicotyledons</taxon>
        <taxon>Gunneridae</taxon>
        <taxon>Pentapetalae</taxon>
        <taxon>rosids</taxon>
        <taxon>malvids</taxon>
        <taxon>Malvales</taxon>
        <taxon>Malvaceae</taxon>
        <taxon>Malvoideae</taxon>
        <taxon>Gossypium</taxon>
    </lineage>
</organism>